<accession>A0ABT5S785</accession>
<organism evidence="2 3">
    <name type="scientific">Polaribacter ponticola</name>
    <dbReference type="NCBI Taxonomy" id="2978475"/>
    <lineage>
        <taxon>Bacteria</taxon>
        <taxon>Pseudomonadati</taxon>
        <taxon>Bacteroidota</taxon>
        <taxon>Flavobacteriia</taxon>
        <taxon>Flavobacteriales</taxon>
        <taxon>Flavobacteriaceae</taxon>
    </lineage>
</organism>
<name>A0ABT5S785_9FLAO</name>
<proteinExistence type="predicted"/>
<dbReference type="RefSeq" id="WP_265724067.1">
    <property type="nucleotide sequence ID" value="NZ_JAOSLC020000002.1"/>
</dbReference>
<reference evidence="2" key="1">
    <citation type="submission" date="2023-02" db="EMBL/GenBank/DDBJ databases">
        <title>Polaribacter ponticola sp. nov., isolated from seawater.</title>
        <authorList>
            <person name="Baek J.H."/>
            <person name="Kim J.M."/>
            <person name="Choi D.G."/>
            <person name="Jeon C.O."/>
        </authorList>
    </citation>
    <scope>NUCLEOTIDE SEQUENCE</scope>
    <source>
        <strain evidence="2">MSW5</strain>
    </source>
</reference>
<evidence type="ECO:0000313" key="3">
    <source>
        <dbReference type="Proteomes" id="UP001151478"/>
    </source>
</evidence>
<dbReference type="EMBL" id="JAOSLC020000002">
    <property type="protein sequence ID" value="MDD7913217.1"/>
    <property type="molecule type" value="Genomic_DNA"/>
</dbReference>
<keyword evidence="1" id="KW-0732">Signal</keyword>
<sequence>MKNLFIAIAFLFATFVNAQNSLFTTISENDKYQEYLSVTDKDNDGFYQINDKRFILKFELKHLSTGEGYSISAIIQEGEKKEKNLKHIMLQVDIMNTMAILMRVLLDINIKKMEL</sequence>
<evidence type="ECO:0000313" key="2">
    <source>
        <dbReference type="EMBL" id="MDD7913217.1"/>
    </source>
</evidence>
<feature type="chain" id="PRO_5045643583" evidence="1">
    <location>
        <begin position="19"/>
        <end position="115"/>
    </location>
</feature>
<dbReference type="Proteomes" id="UP001151478">
    <property type="component" value="Unassembled WGS sequence"/>
</dbReference>
<feature type="signal peptide" evidence="1">
    <location>
        <begin position="1"/>
        <end position="18"/>
    </location>
</feature>
<comment type="caution">
    <text evidence="2">The sequence shown here is derived from an EMBL/GenBank/DDBJ whole genome shotgun (WGS) entry which is preliminary data.</text>
</comment>
<evidence type="ECO:0000256" key="1">
    <source>
        <dbReference type="SAM" id="SignalP"/>
    </source>
</evidence>
<protein>
    <submittedName>
        <fullName evidence="2">Uncharacterized protein</fullName>
    </submittedName>
</protein>
<gene>
    <name evidence="2" type="ORF">N5A56_001650</name>
</gene>
<keyword evidence="3" id="KW-1185">Reference proteome</keyword>